<feature type="compositionally biased region" description="Polar residues" evidence="2">
    <location>
        <begin position="1"/>
        <end position="10"/>
    </location>
</feature>
<sequence length="59" mass="6490">SLAQQFSTCPSKKKGGNLGEFSKGDMVPEFWNACTKLNLDGISQPVKTKFGYHIIKRTG</sequence>
<dbReference type="Pfam" id="PF00639">
    <property type="entry name" value="Rotamase"/>
    <property type="match status" value="1"/>
</dbReference>
<gene>
    <name evidence="4" type="ORF">S03H2_03072</name>
</gene>
<evidence type="ECO:0000259" key="3">
    <source>
        <dbReference type="PROSITE" id="PS50198"/>
    </source>
</evidence>
<evidence type="ECO:0000256" key="1">
    <source>
        <dbReference type="ARBA" id="ARBA00023235"/>
    </source>
</evidence>
<comment type="caution">
    <text evidence="4">The sequence shown here is derived from an EMBL/GenBank/DDBJ whole genome shotgun (WGS) entry which is preliminary data.</text>
</comment>
<dbReference type="Gene3D" id="3.10.50.40">
    <property type="match status" value="1"/>
</dbReference>
<accession>X1E767</accession>
<dbReference type="PANTHER" id="PTHR43629">
    <property type="entry name" value="PEPTIDYL-PROLYL CIS-TRANS ISOMERASE"/>
    <property type="match status" value="1"/>
</dbReference>
<feature type="region of interest" description="Disordered" evidence="2">
    <location>
        <begin position="1"/>
        <end position="22"/>
    </location>
</feature>
<keyword evidence="1" id="KW-0413">Isomerase</keyword>
<dbReference type="GO" id="GO:0003755">
    <property type="term" value="F:peptidyl-prolyl cis-trans isomerase activity"/>
    <property type="evidence" value="ECO:0007669"/>
    <property type="project" value="InterPro"/>
</dbReference>
<dbReference type="InterPro" id="IPR000297">
    <property type="entry name" value="PPIase_PpiC"/>
</dbReference>
<dbReference type="PROSITE" id="PS50198">
    <property type="entry name" value="PPIC_PPIASE_2"/>
    <property type="match status" value="1"/>
</dbReference>
<dbReference type="SUPFAM" id="SSF54534">
    <property type="entry name" value="FKBP-like"/>
    <property type="match status" value="1"/>
</dbReference>
<reference evidence="4" key="1">
    <citation type="journal article" date="2014" name="Front. Microbiol.">
        <title>High frequency of phylogenetically diverse reductive dehalogenase-homologous genes in deep subseafloor sedimentary metagenomes.</title>
        <authorList>
            <person name="Kawai M."/>
            <person name="Futagami T."/>
            <person name="Toyoda A."/>
            <person name="Takaki Y."/>
            <person name="Nishi S."/>
            <person name="Hori S."/>
            <person name="Arai W."/>
            <person name="Tsubouchi T."/>
            <person name="Morono Y."/>
            <person name="Uchiyama I."/>
            <person name="Ito T."/>
            <person name="Fujiyama A."/>
            <person name="Inagaki F."/>
            <person name="Takami H."/>
        </authorList>
    </citation>
    <scope>NUCLEOTIDE SEQUENCE</scope>
    <source>
        <strain evidence="4">Expedition CK06-06</strain>
    </source>
</reference>
<dbReference type="AlphaFoldDB" id="X1E767"/>
<name>X1E767_9ZZZZ</name>
<dbReference type="InterPro" id="IPR046357">
    <property type="entry name" value="PPIase_dom_sf"/>
</dbReference>
<feature type="non-terminal residue" evidence="4">
    <location>
        <position position="1"/>
    </location>
</feature>
<dbReference type="EMBL" id="BARU01001096">
    <property type="protein sequence ID" value="GAH29111.1"/>
    <property type="molecule type" value="Genomic_DNA"/>
</dbReference>
<dbReference type="InterPro" id="IPR052204">
    <property type="entry name" value="PpiC/parvulin_rotamase"/>
</dbReference>
<evidence type="ECO:0000313" key="4">
    <source>
        <dbReference type="EMBL" id="GAH29111.1"/>
    </source>
</evidence>
<protein>
    <recommendedName>
        <fullName evidence="3">PpiC domain-containing protein</fullName>
    </recommendedName>
</protein>
<organism evidence="4">
    <name type="scientific">marine sediment metagenome</name>
    <dbReference type="NCBI Taxonomy" id="412755"/>
    <lineage>
        <taxon>unclassified sequences</taxon>
        <taxon>metagenomes</taxon>
        <taxon>ecological metagenomes</taxon>
    </lineage>
</organism>
<dbReference type="PANTHER" id="PTHR43629:SF3">
    <property type="entry name" value="PEPTIDYL-PROLYL CIS-TRANS ISOMERASE C"/>
    <property type="match status" value="1"/>
</dbReference>
<feature type="domain" description="PpiC" evidence="3">
    <location>
        <begin position="1"/>
        <end position="59"/>
    </location>
</feature>
<evidence type="ECO:0000256" key="2">
    <source>
        <dbReference type="SAM" id="MobiDB-lite"/>
    </source>
</evidence>
<proteinExistence type="predicted"/>